<reference evidence="2 3" key="1">
    <citation type="submission" date="2020-08" db="EMBL/GenBank/DDBJ databases">
        <title>A Genomic Blueprint of the Chicken Gut Microbiome.</title>
        <authorList>
            <person name="Gilroy R."/>
            <person name="Ravi A."/>
            <person name="Getino M."/>
            <person name="Pursley I."/>
            <person name="Horton D.L."/>
            <person name="Alikhan N.-F."/>
            <person name="Baker D."/>
            <person name="Gharbi K."/>
            <person name="Hall N."/>
            <person name="Watson M."/>
            <person name="Adriaenssens E.M."/>
            <person name="Foster-Nyarko E."/>
            <person name="Jarju S."/>
            <person name="Secka A."/>
            <person name="Antonio M."/>
            <person name="Oren A."/>
            <person name="Chaudhuri R."/>
            <person name="La Ragione R.M."/>
            <person name="Hildebrand F."/>
            <person name="Pallen M.J."/>
        </authorList>
    </citation>
    <scope>NUCLEOTIDE SEQUENCE [LARGE SCALE GENOMIC DNA]</scope>
    <source>
        <strain evidence="2 3">Sa2CUA9</strain>
    </source>
</reference>
<name>A0ABR8U3Z6_9CELL</name>
<keyword evidence="3" id="KW-1185">Reference proteome</keyword>
<dbReference type="Proteomes" id="UP000655570">
    <property type="component" value="Unassembled WGS sequence"/>
</dbReference>
<sequence length="79" mass="8921">MPLPRTPATHTDESDVREHARRVSQEMAEAEARMDALRDERAAIIRELRNAGATWLNVADVLGVTKQRAHKLGRDHDIP</sequence>
<accession>A0ABR8U3Z6</accession>
<evidence type="ECO:0000313" key="2">
    <source>
        <dbReference type="EMBL" id="MBD7982762.1"/>
    </source>
</evidence>
<protein>
    <submittedName>
        <fullName evidence="2">Uncharacterized protein</fullName>
    </submittedName>
</protein>
<evidence type="ECO:0000313" key="3">
    <source>
        <dbReference type="Proteomes" id="UP000655570"/>
    </source>
</evidence>
<dbReference type="RefSeq" id="WP_225220722.1">
    <property type="nucleotide sequence ID" value="NZ_JACSQF010000028.1"/>
</dbReference>
<comment type="caution">
    <text evidence="2">The sequence shown here is derived from an EMBL/GenBank/DDBJ whole genome shotgun (WGS) entry which is preliminary data.</text>
</comment>
<feature type="region of interest" description="Disordered" evidence="1">
    <location>
        <begin position="1"/>
        <end position="22"/>
    </location>
</feature>
<feature type="compositionally biased region" description="Basic and acidic residues" evidence="1">
    <location>
        <begin position="10"/>
        <end position="22"/>
    </location>
</feature>
<proteinExistence type="predicted"/>
<dbReference type="EMBL" id="JACSQF010000028">
    <property type="protein sequence ID" value="MBD7982762.1"/>
    <property type="molecule type" value="Genomic_DNA"/>
</dbReference>
<gene>
    <name evidence="2" type="ORF">H9641_18870</name>
</gene>
<evidence type="ECO:0000256" key="1">
    <source>
        <dbReference type="SAM" id="MobiDB-lite"/>
    </source>
</evidence>
<organism evidence="2 3">
    <name type="scientific">Oerskovia merdavium</name>
    <dbReference type="NCBI Taxonomy" id="2762227"/>
    <lineage>
        <taxon>Bacteria</taxon>
        <taxon>Bacillati</taxon>
        <taxon>Actinomycetota</taxon>
        <taxon>Actinomycetes</taxon>
        <taxon>Micrococcales</taxon>
        <taxon>Cellulomonadaceae</taxon>
        <taxon>Oerskovia</taxon>
    </lineage>
</organism>